<keyword evidence="3 5" id="KW-0418">Kinase</keyword>
<dbReference type="PANTHER" id="PTHR10695">
    <property type="entry name" value="DEPHOSPHO-COA KINASE-RELATED"/>
    <property type="match status" value="1"/>
</dbReference>
<comment type="function">
    <text evidence="3">Catalyzes the phosphorylation of the 3'-hydroxyl group of dephosphocoenzyme A to form coenzyme A.</text>
</comment>
<dbReference type="PROSITE" id="PS51219">
    <property type="entry name" value="DPCK"/>
    <property type="match status" value="1"/>
</dbReference>
<dbReference type="SUPFAM" id="SSF52540">
    <property type="entry name" value="P-loop containing nucleoside triphosphate hydrolases"/>
    <property type="match status" value="1"/>
</dbReference>
<comment type="subcellular location">
    <subcellularLocation>
        <location evidence="3">Cytoplasm</location>
    </subcellularLocation>
</comment>
<keyword evidence="2 3" id="KW-0067">ATP-binding</keyword>
<dbReference type="Pfam" id="PF01121">
    <property type="entry name" value="CoaE"/>
    <property type="match status" value="1"/>
</dbReference>
<dbReference type="UniPathway" id="UPA00241">
    <property type="reaction ID" value="UER00356"/>
</dbReference>
<evidence type="ECO:0000256" key="3">
    <source>
        <dbReference type="HAMAP-Rule" id="MF_00376"/>
    </source>
</evidence>
<dbReference type="Gene3D" id="3.40.50.300">
    <property type="entry name" value="P-loop containing nucleotide triphosphate hydrolases"/>
    <property type="match status" value="1"/>
</dbReference>
<dbReference type="EC" id="2.7.1.24" evidence="3 4"/>
<proteinExistence type="inferred from homology"/>
<evidence type="ECO:0000256" key="4">
    <source>
        <dbReference type="NCBIfam" id="TIGR00152"/>
    </source>
</evidence>
<dbReference type="EMBL" id="CP060715">
    <property type="protein sequence ID" value="QNN60479.1"/>
    <property type="molecule type" value="Genomic_DNA"/>
</dbReference>
<keyword evidence="3" id="KW-0963">Cytoplasm</keyword>
<dbReference type="KEGG" id="eio:H9L01_08900"/>
<evidence type="ECO:0000313" key="6">
    <source>
        <dbReference type="Proteomes" id="UP000515928"/>
    </source>
</evidence>
<dbReference type="GO" id="GO:0005737">
    <property type="term" value="C:cytoplasm"/>
    <property type="evidence" value="ECO:0007669"/>
    <property type="project" value="UniProtKB-SubCell"/>
</dbReference>
<comment type="pathway">
    <text evidence="3">Cofactor biosynthesis; coenzyme A biosynthesis; CoA from (R)-pantothenate: step 5/5.</text>
</comment>
<gene>
    <name evidence="3" type="primary">coaE</name>
    <name evidence="5" type="ORF">H9L01_08900</name>
</gene>
<dbReference type="InterPro" id="IPR001977">
    <property type="entry name" value="Depp_CoAkinase"/>
</dbReference>
<protein>
    <recommendedName>
        <fullName evidence="3 4">Dephospho-CoA kinase</fullName>
        <ecNumber evidence="3 4">2.7.1.24</ecNumber>
    </recommendedName>
    <alternativeName>
        <fullName evidence="3">Dephosphocoenzyme A kinase</fullName>
    </alternativeName>
</protein>
<dbReference type="AlphaFoldDB" id="A0A7G9RY04"/>
<comment type="similarity">
    <text evidence="3">Belongs to the CoaE family.</text>
</comment>
<keyword evidence="3 5" id="KW-0808">Transferase</keyword>
<keyword evidence="3" id="KW-0173">Coenzyme A biosynthesis</keyword>
<reference evidence="5 6" key="1">
    <citation type="submission" date="2020-08" db="EMBL/GenBank/DDBJ databases">
        <title>Genome sequence of Erysipelothrix inopinata DSM 15511T.</title>
        <authorList>
            <person name="Hyun D.-W."/>
            <person name="Bae J.-W."/>
        </authorList>
    </citation>
    <scope>NUCLEOTIDE SEQUENCE [LARGE SCALE GENOMIC DNA]</scope>
    <source>
        <strain evidence="5 6">DSM 15511</strain>
    </source>
</reference>
<accession>A0A7G9RY04</accession>
<comment type="catalytic activity">
    <reaction evidence="3">
        <text>3'-dephospho-CoA + ATP = ADP + CoA + H(+)</text>
        <dbReference type="Rhea" id="RHEA:18245"/>
        <dbReference type="ChEBI" id="CHEBI:15378"/>
        <dbReference type="ChEBI" id="CHEBI:30616"/>
        <dbReference type="ChEBI" id="CHEBI:57287"/>
        <dbReference type="ChEBI" id="CHEBI:57328"/>
        <dbReference type="ChEBI" id="CHEBI:456216"/>
        <dbReference type="EC" id="2.7.1.24"/>
    </reaction>
</comment>
<dbReference type="GO" id="GO:0015937">
    <property type="term" value="P:coenzyme A biosynthetic process"/>
    <property type="evidence" value="ECO:0007669"/>
    <property type="project" value="UniProtKB-UniRule"/>
</dbReference>
<keyword evidence="6" id="KW-1185">Reference proteome</keyword>
<name>A0A7G9RY04_9FIRM</name>
<dbReference type="CDD" id="cd02022">
    <property type="entry name" value="DPCK"/>
    <property type="match status" value="1"/>
</dbReference>
<evidence type="ECO:0000256" key="1">
    <source>
        <dbReference type="ARBA" id="ARBA00022741"/>
    </source>
</evidence>
<evidence type="ECO:0000313" key="5">
    <source>
        <dbReference type="EMBL" id="QNN60479.1"/>
    </source>
</evidence>
<dbReference type="RefSeq" id="WP_187533608.1">
    <property type="nucleotide sequence ID" value="NZ_CBCSHU010000004.1"/>
</dbReference>
<organism evidence="5 6">
    <name type="scientific">Erysipelothrix inopinata</name>
    <dbReference type="NCBI Taxonomy" id="225084"/>
    <lineage>
        <taxon>Bacteria</taxon>
        <taxon>Bacillati</taxon>
        <taxon>Bacillota</taxon>
        <taxon>Erysipelotrichia</taxon>
        <taxon>Erysipelotrichales</taxon>
        <taxon>Erysipelotrichaceae</taxon>
        <taxon>Erysipelothrix</taxon>
    </lineage>
</organism>
<dbReference type="InterPro" id="IPR027417">
    <property type="entry name" value="P-loop_NTPase"/>
</dbReference>
<dbReference type="GO" id="GO:0005524">
    <property type="term" value="F:ATP binding"/>
    <property type="evidence" value="ECO:0007669"/>
    <property type="project" value="UniProtKB-UniRule"/>
</dbReference>
<sequence length="194" mass="22829">MKIAITGTIGGGKSQVGKYLAELGYRVYDTDKMAHTYYQKGHALYEILLEKFGEDILDENFEIDRKKMAFYVFSNREMLMWLESQVFPLITQEIQSINTESIVFFEVPLLFEAKMESLFDKIWMVSAPYDLRIKRLSKRGLNQQDADQRMNRHLDENEKIRKSDVFINNDGTIDNLHQTINDLLKEMEELNEKI</sequence>
<keyword evidence="1 3" id="KW-0547">Nucleotide-binding</keyword>
<feature type="binding site" evidence="3">
    <location>
        <begin position="10"/>
        <end position="15"/>
    </location>
    <ligand>
        <name>ATP</name>
        <dbReference type="ChEBI" id="CHEBI:30616"/>
    </ligand>
</feature>
<dbReference type="PANTHER" id="PTHR10695:SF46">
    <property type="entry name" value="BIFUNCTIONAL COENZYME A SYNTHASE-RELATED"/>
    <property type="match status" value="1"/>
</dbReference>
<evidence type="ECO:0000256" key="2">
    <source>
        <dbReference type="ARBA" id="ARBA00022840"/>
    </source>
</evidence>
<dbReference type="NCBIfam" id="TIGR00152">
    <property type="entry name" value="dephospho-CoA kinase"/>
    <property type="match status" value="1"/>
</dbReference>
<dbReference type="GO" id="GO:0004140">
    <property type="term" value="F:dephospho-CoA kinase activity"/>
    <property type="evidence" value="ECO:0007669"/>
    <property type="project" value="UniProtKB-UniRule"/>
</dbReference>
<dbReference type="HAMAP" id="MF_00376">
    <property type="entry name" value="Dephospho_CoA_kinase"/>
    <property type="match status" value="1"/>
</dbReference>
<dbReference type="Proteomes" id="UP000515928">
    <property type="component" value="Chromosome"/>
</dbReference>